<keyword evidence="3" id="KW-0804">Transcription</keyword>
<name>A0A0A0BE58_9GAMM</name>
<evidence type="ECO:0000256" key="3">
    <source>
        <dbReference type="ARBA" id="ARBA00023163"/>
    </source>
</evidence>
<dbReference type="EMBL" id="JRQD01000005">
    <property type="protein sequence ID" value="KGM06216.1"/>
    <property type="molecule type" value="Genomic_DNA"/>
</dbReference>
<dbReference type="Pfam" id="PF00440">
    <property type="entry name" value="TetR_N"/>
    <property type="match status" value="1"/>
</dbReference>
<dbReference type="AlphaFoldDB" id="A0A0A0BE58"/>
<dbReference type="Proteomes" id="UP000029999">
    <property type="component" value="Unassembled WGS sequence"/>
</dbReference>
<dbReference type="InterPro" id="IPR011075">
    <property type="entry name" value="TetR_C"/>
</dbReference>
<dbReference type="InterPro" id="IPR001647">
    <property type="entry name" value="HTH_TetR"/>
</dbReference>
<dbReference type="SUPFAM" id="SSF46689">
    <property type="entry name" value="Homeodomain-like"/>
    <property type="match status" value="1"/>
</dbReference>
<dbReference type="InterPro" id="IPR036271">
    <property type="entry name" value="Tet_transcr_reg_TetR-rel_C_sf"/>
</dbReference>
<gene>
    <name evidence="6" type="ORF">LP43_2089</name>
</gene>
<evidence type="ECO:0000256" key="4">
    <source>
        <dbReference type="PROSITE-ProRule" id="PRU00335"/>
    </source>
</evidence>
<sequence length="203" mass="22754">MHAMNQAARSRSSDTRQHILSTAQTIILGKGFAAVGLNEILKTAGVPKGSFYHYFDSKEHFGSALLENYFDQYMLLLDEKLRNDGASAVERILRFFGNWKNSQCNDTTTDKCLVVKISGEVTDLSETMRLALKQGTNRIINRLADCVQEAIDNKEIEIDGDAQTVTEEIYYLWIGATLLTKVNRDHSALEVAMNALHARLNLP</sequence>
<keyword evidence="2 4" id="KW-0238">DNA-binding</keyword>
<dbReference type="GO" id="GO:0003677">
    <property type="term" value="F:DNA binding"/>
    <property type="evidence" value="ECO:0007669"/>
    <property type="project" value="UniProtKB-UniRule"/>
</dbReference>
<dbReference type="PROSITE" id="PS50977">
    <property type="entry name" value="HTH_TETR_2"/>
    <property type="match status" value="1"/>
</dbReference>
<dbReference type="InterPro" id="IPR009057">
    <property type="entry name" value="Homeodomain-like_sf"/>
</dbReference>
<feature type="domain" description="HTH tetR-type" evidence="5">
    <location>
        <begin position="13"/>
        <end position="73"/>
    </location>
</feature>
<organism evidence="6 7">
    <name type="scientific">Methylophaga thiooxydans</name>
    <dbReference type="NCBI Taxonomy" id="392484"/>
    <lineage>
        <taxon>Bacteria</taxon>
        <taxon>Pseudomonadati</taxon>
        <taxon>Pseudomonadota</taxon>
        <taxon>Gammaproteobacteria</taxon>
        <taxon>Thiotrichales</taxon>
        <taxon>Piscirickettsiaceae</taxon>
        <taxon>Methylophaga</taxon>
    </lineage>
</organism>
<evidence type="ECO:0000313" key="7">
    <source>
        <dbReference type="Proteomes" id="UP000029999"/>
    </source>
</evidence>
<dbReference type="PANTHER" id="PTHR47506">
    <property type="entry name" value="TRANSCRIPTIONAL REGULATORY PROTEIN"/>
    <property type="match status" value="1"/>
</dbReference>
<comment type="caution">
    <text evidence="6">The sequence shown here is derived from an EMBL/GenBank/DDBJ whole genome shotgun (WGS) entry which is preliminary data.</text>
</comment>
<dbReference type="Pfam" id="PF16925">
    <property type="entry name" value="TetR_C_13"/>
    <property type="match status" value="1"/>
</dbReference>
<protein>
    <submittedName>
        <fullName evidence="6">Transcriptional regulator, TetR family</fullName>
    </submittedName>
</protein>
<evidence type="ECO:0000259" key="5">
    <source>
        <dbReference type="PROSITE" id="PS50977"/>
    </source>
</evidence>
<dbReference type="Gene3D" id="1.10.357.10">
    <property type="entry name" value="Tetracycline Repressor, domain 2"/>
    <property type="match status" value="1"/>
</dbReference>
<dbReference type="PANTHER" id="PTHR47506:SF6">
    <property type="entry name" value="HTH-TYPE TRANSCRIPTIONAL REPRESSOR NEMR"/>
    <property type="match status" value="1"/>
</dbReference>
<evidence type="ECO:0000256" key="1">
    <source>
        <dbReference type="ARBA" id="ARBA00023015"/>
    </source>
</evidence>
<dbReference type="PRINTS" id="PR00455">
    <property type="entry name" value="HTHTETR"/>
</dbReference>
<evidence type="ECO:0000313" key="6">
    <source>
        <dbReference type="EMBL" id="KGM06216.1"/>
    </source>
</evidence>
<evidence type="ECO:0000256" key="2">
    <source>
        <dbReference type="ARBA" id="ARBA00023125"/>
    </source>
</evidence>
<accession>A0A0A0BE58</accession>
<reference evidence="6 7" key="1">
    <citation type="submission" date="2014-09" db="EMBL/GenBank/DDBJ databases">
        <authorList>
            <person name="Grob C."/>
            <person name="Taubert M."/>
            <person name="Howat A.M."/>
            <person name="Burns O.J."/>
            <person name="Dixon J.L."/>
            <person name="Chen Y."/>
            <person name="Murrell J.C."/>
        </authorList>
    </citation>
    <scope>NUCLEOTIDE SEQUENCE [LARGE SCALE GENOMIC DNA]</scope>
    <source>
        <strain evidence="6">L4</strain>
    </source>
</reference>
<dbReference type="STRING" id="392484.LP43_2089"/>
<dbReference type="SUPFAM" id="SSF48498">
    <property type="entry name" value="Tetracyclin repressor-like, C-terminal domain"/>
    <property type="match status" value="1"/>
</dbReference>
<proteinExistence type="predicted"/>
<keyword evidence="1" id="KW-0805">Transcription regulation</keyword>
<feature type="DNA-binding region" description="H-T-H motif" evidence="4">
    <location>
        <begin position="36"/>
        <end position="55"/>
    </location>
</feature>